<evidence type="ECO:0000313" key="3">
    <source>
        <dbReference type="EMBL" id="MDR6202315.1"/>
    </source>
</evidence>
<dbReference type="PANTHER" id="PTHR36920">
    <property type="match status" value="1"/>
</dbReference>
<dbReference type="AlphaFoldDB" id="A0ABD5CAP4"/>
<evidence type="ECO:0000256" key="1">
    <source>
        <dbReference type="ARBA" id="ARBA00004442"/>
    </source>
</evidence>
<dbReference type="GO" id="GO:0009279">
    <property type="term" value="C:cell outer membrane"/>
    <property type="evidence" value="ECO:0007669"/>
    <property type="project" value="UniProtKB-SubCell"/>
</dbReference>
<reference evidence="3 4" key="1">
    <citation type="submission" date="2023-08" db="EMBL/GenBank/DDBJ databases">
        <title>Genome sequencing of plant associated microbes to promote plant fitness in Sorghum bicolor and Oryza sativa.</title>
        <authorList>
            <person name="Coleman-Derr D."/>
        </authorList>
    </citation>
    <scope>NUCLEOTIDE SEQUENCE [LARGE SCALE GENOMIC DNA]</scope>
    <source>
        <strain evidence="3 4">SLBN-33</strain>
    </source>
</reference>
<accession>A0ABD5CAP4</accession>
<feature type="signal peptide" evidence="2">
    <location>
        <begin position="1"/>
        <end position="18"/>
    </location>
</feature>
<dbReference type="Gene3D" id="2.40.160.20">
    <property type="match status" value="1"/>
</dbReference>
<sequence>MKWRFLSVLALAAPLLTACGGGGGGNGDGPVTQVRLCPATLDYNTVYTGGGGDGELVKLQLDTTKMTWQVTYVESPIPATTGTVVPTRAGQTASGTLTQETLLPTTKLNQCAFRLNGASLDPNRPARIFVGEGVAGGTIPGAEISFGGILGVGAVPDTRFPYYPFIGFSSIETDLAKVAGTYNQLGYHQVPSQNFAPVAVDTKITINADGTWTECDNSGVNAGKCLQPGSNFTQATDGSGAFQTNNFQGQAKPTLATTPEGRGYMIVGKLRNQLVPILVRAGAANSSVTVPQNGALGPYADDESGISILSPQTSVAVNSQNGEYIGVDSQFDYRTTALAGTQATLLDPLQPVAGFACDRAEPRLHASRAGRGHDDARQCIQRQYADRKDDFHGGCVRLPGSVERGLAVLHDRRLRPVTGAWRAVSAPRRVRARLPSAPCSAAAGTTAVLRAGLAAYPQTRANARPARRARLAPDERPRRNNNMKRICLAILAACLSVSAHAQHAGDNVAVLGWFHVMPKDSSTPLTTNVAPTPINTPLRLPNSFTSAGTSLSTNTANTVGLVFSHYLTDHIAVTTVAGVPPVFKIYGHGTIKPPGPAGALGQQDIGDPQANPIVKSVRQWSPALLFQYYFNAPTAKFRPFVGVGVSYNWFSDIQLSQNFVQSTQENLGAILAAGAGKPGKTQVSAKASSSWAPVFNAGLAYNITDHWGLVASVTYIPLKTTSSVIIKAADGTELGVSRAELKADPLISFLAVSYKF</sequence>
<dbReference type="EMBL" id="JAVIZN010000002">
    <property type="protein sequence ID" value="MDR6202315.1"/>
    <property type="molecule type" value="Genomic_DNA"/>
</dbReference>
<dbReference type="Pfam" id="PF03922">
    <property type="entry name" value="OmpW"/>
    <property type="match status" value="1"/>
</dbReference>
<dbReference type="SUPFAM" id="SSF56925">
    <property type="entry name" value="OMPA-like"/>
    <property type="match status" value="1"/>
</dbReference>
<keyword evidence="2" id="KW-0732">Signal</keyword>
<organism evidence="3 4">
    <name type="scientific">Paraburkholderia graminis</name>
    <dbReference type="NCBI Taxonomy" id="60548"/>
    <lineage>
        <taxon>Bacteria</taxon>
        <taxon>Pseudomonadati</taxon>
        <taxon>Pseudomonadota</taxon>
        <taxon>Betaproteobacteria</taxon>
        <taxon>Burkholderiales</taxon>
        <taxon>Burkholderiaceae</taxon>
        <taxon>Paraburkholderia</taxon>
    </lineage>
</organism>
<proteinExistence type="predicted"/>
<gene>
    <name evidence="3" type="ORF">QF025_001035</name>
</gene>
<comment type="subcellular location">
    <subcellularLocation>
        <location evidence="1">Cell outer membrane</location>
    </subcellularLocation>
</comment>
<comment type="caution">
    <text evidence="3">The sequence shown here is derived from an EMBL/GenBank/DDBJ whole genome shotgun (WGS) entry which is preliminary data.</text>
</comment>
<name>A0ABD5CAP4_9BURK</name>
<dbReference type="InterPro" id="IPR021340">
    <property type="entry name" value="DUF2957"/>
</dbReference>
<feature type="chain" id="PRO_5044866645" evidence="2">
    <location>
        <begin position="19"/>
        <end position="756"/>
    </location>
</feature>
<dbReference type="InterPro" id="IPR011250">
    <property type="entry name" value="OMP/PagP_B-barrel"/>
</dbReference>
<dbReference type="InterPro" id="IPR005618">
    <property type="entry name" value="OMPW"/>
</dbReference>
<dbReference type="Proteomes" id="UP001245184">
    <property type="component" value="Unassembled WGS sequence"/>
</dbReference>
<evidence type="ECO:0000256" key="2">
    <source>
        <dbReference type="SAM" id="SignalP"/>
    </source>
</evidence>
<dbReference type="PROSITE" id="PS51257">
    <property type="entry name" value="PROKAR_LIPOPROTEIN"/>
    <property type="match status" value="1"/>
</dbReference>
<evidence type="ECO:0000313" key="4">
    <source>
        <dbReference type="Proteomes" id="UP001245184"/>
    </source>
</evidence>
<dbReference type="Pfam" id="PF11170">
    <property type="entry name" value="DUF2957"/>
    <property type="match status" value="1"/>
</dbReference>
<protein>
    <submittedName>
        <fullName evidence="3">Outer membrane protein W</fullName>
    </submittedName>
</protein>
<dbReference type="PANTHER" id="PTHR36920:SF1">
    <property type="entry name" value="OUTER MEMBRANE PROTEIN W"/>
    <property type="match status" value="1"/>
</dbReference>